<gene>
    <name evidence="1" type="ORF">Prudu_505S001000</name>
</gene>
<protein>
    <submittedName>
        <fullName evidence="1">Glutamate receptor 2.7</fullName>
    </submittedName>
</protein>
<proteinExistence type="predicted"/>
<dbReference type="SUPFAM" id="SSF53850">
    <property type="entry name" value="Periplasmic binding protein-like II"/>
    <property type="match status" value="1"/>
</dbReference>
<name>A0A5H2Y765_PRUDU</name>
<evidence type="ECO:0000313" key="1">
    <source>
        <dbReference type="EMBL" id="BBN68630.1"/>
    </source>
</evidence>
<accession>A0A5H2Y765</accession>
<dbReference type="PANTHER" id="PTHR34836:SF1">
    <property type="entry name" value="OS09G0428600 PROTEIN"/>
    <property type="match status" value="1"/>
</dbReference>
<sequence length="160" mass="18400">MAMGKRNWVLDTREWTFEKFHELNKHEQNIFNFKSNMGPIIWPGDSTSVPKGWEIPTNEKKLRVGVPVKIGSPEFVKVVRDPSTNKTLVSGYCIDIFNAVMEKLPYAVTYDFIPFAKPDGTSAGTYNQLVDQVYLGVKSFQPHLIFSRLKFEMETTRFDS</sequence>
<keyword evidence="1" id="KW-0675">Receptor</keyword>
<dbReference type="InterPro" id="IPR015683">
    <property type="entry name" value="Ionotropic_Glu_rcpt"/>
</dbReference>
<dbReference type="PANTHER" id="PTHR34836">
    <property type="entry name" value="OS06G0188250 PROTEIN"/>
    <property type="match status" value="1"/>
</dbReference>
<organism evidence="1">
    <name type="scientific">Prunus dulcis</name>
    <name type="common">Almond</name>
    <name type="synonym">Amygdalus dulcis</name>
    <dbReference type="NCBI Taxonomy" id="3755"/>
    <lineage>
        <taxon>Eukaryota</taxon>
        <taxon>Viridiplantae</taxon>
        <taxon>Streptophyta</taxon>
        <taxon>Embryophyta</taxon>
        <taxon>Tracheophyta</taxon>
        <taxon>Spermatophyta</taxon>
        <taxon>Magnoliopsida</taxon>
        <taxon>eudicotyledons</taxon>
        <taxon>Gunneridae</taxon>
        <taxon>Pentapetalae</taxon>
        <taxon>rosids</taxon>
        <taxon>fabids</taxon>
        <taxon>Rosales</taxon>
        <taxon>Rosaceae</taxon>
        <taxon>Amygdaloideae</taxon>
        <taxon>Amygdaleae</taxon>
        <taxon>Prunus</taxon>
    </lineage>
</organism>
<dbReference type="Gene3D" id="3.40.50.2300">
    <property type="match status" value="1"/>
</dbReference>
<dbReference type="AlphaFoldDB" id="A0A5H2Y765"/>
<reference evidence="1" key="1">
    <citation type="journal article" date="2019" name="Science">
        <title>Mutation of a bHLH transcription factor allowed almond domestication.</title>
        <authorList>
            <person name="Sanchez-Perez R."/>
            <person name="Pavan S."/>
            <person name="Mazzeo R."/>
            <person name="Moldovan C."/>
            <person name="Aiese Cigliano R."/>
            <person name="Del Cueto J."/>
            <person name="Ricciardi F."/>
            <person name="Lotti C."/>
            <person name="Ricciardi L."/>
            <person name="Dicenta F."/>
            <person name="Lopez-Marques R.L."/>
            <person name="Lindberg Moller B."/>
        </authorList>
    </citation>
    <scope>NUCLEOTIDE SEQUENCE</scope>
</reference>
<dbReference type="Gene3D" id="3.40.190.10">
    <property type="entry name" value="Periplasmic binding protein-like II"/>
    <property type="match status" value="1"/>
</dbReference>
<dbReference type="EMBL" id="AP020842">
    <property type="protein sequence ID" value="BBN68630.1"/>
    <property type="molecule type" value="Genomic_DNA"/>
</dbReference>